<feature type="region of interest" description="Disordered" evidence="1">
    <location>
        <begin position="79"/>
        <end position="126"/>
    </location>
</feature>
<proteinExistence type="predicted"/>
<protein>
    <submittedName>
        <fullName evidence="2">Uncharacterized protein</fullName>
    </submittedName>
</protein>
<keyword evidence="3" id="KW-1185">Reference proteome</keyword>
<comment type="caution">
    <text evidence="2">The sequence shown here is derived from an EMBL/GenBank/DDBJ whole genome shotgun (WGS) entry which is preliminary data.</text>
</comment>
<gene>
    <name evidence="2" type="ORF">Pfl04_41820</name>
</gene>
<dbReference type="AlphaFoldDB" id="A0A8J3LSF6"/>
<feature type="region of interest" description="Disordered" evidence="1">
    <location>
        <begin position="25"/>
        <end position="57"/>
    </location>
</feature>
<sequence>MTVEDVAVPRWNFIDEFMEALGHAAADAGPHVPPPPRPARDWRALHPPPPPPEPPRPRGFIYIYPRIGEPPPWGCAACSPMGEGSEDTAVPAIDPAEARLHPEQLDVAPGEPDLREVQRERRPRPA</sequence>
<evidence type="ECO:0000256" key="1">
    <source>
        <dbReference type="SAM" id="MobiDB-lite"/>
    </source>
</evidence>
<dbReference type="Proteomes" id="UP000653674">
    <property type="component" value="Unassembled WGS sequence"/>
</dbReference>
<accession>A0A8J3LSF6</accession>
<organism evidence="2 3">
    <name type="scientific">Planosporangium flavigriseum</name>
    <dbReference type="NCBI Taxonomy" id="373681"/>
    <lineage>
        <taxon>Bacteria</taxon>
        <taxon>Bacillati</taxon>
        <taxon>Actinomycetota</taxon>
        <taxon>Actinomycetes</taxon>
        <taxon>Micromonosporales</taxon>
        <taxon>Micromonosporaceae</taxon>
        <taxon>Planosporangium</taxon>
    </lineage>
</organism>
<evidence type="ECO:0000313" key="3">
    <source>
        <dbReference type="Proteomes" id="UP000653674"/>
    </source>
</evidence>
<dbReference type="EMBL" id="BONU01000037">
    <property type="protein sequence ID" value="GIG75778.1"/>
    <property type="molecule type" value="Genomic_DNA"/>
</dbReference>
<evidence type="ECO:0000313" key="2">
    <source>
        <dbReference type="EMBL" id="GIG75778.1"/>
    </source>
</evidence>
<name>A0A8J3LSF6_9ACTN</name>
<reference evidence="2" key="1">
    <citation type="submission" date="2021-01" db="EMBL/GenBank/DDBJ databases">
        <title>Whole genome shotgun sequence of Planosporangium flavigriseum NBRC 105377.</title>
        <authorList>
            <person name="Komaki H."/>
            <person name="Tamura T."/>
        </authorList>
    </citation>
    <scope>NUCLEOTIDE SEQUENCE</scope>
    <source>
        <strain evidence="2">NBRC 105377</strain>
    </source>
</reference>